<feature type="transmembrane region" description="Helical" evidence="1">
    <location>
        <begin position="6"/>
        <end position="29"/>
    </location>
</feature>
<feature type="transmembrane region" description="Helical" evidence="1">
    <location>
        <begin position="41"/>
        <end position="60"/>
    </location>
</feature>
<comment type="caution">
    <text evidence="2">The sequence shown here is derived from an EMBL/GenBank/DDBJ whole genome shotgun (WGS) entry which is preliminary data.</text>
</comment>
<proteinExistence type="predicted"/>
<dbReference type="AlphaFoldDB" id="A0A4Q0NVP9"/>
<keyword evidence="1" id="KW-1133">Transmembrane helix</keyword>
<sequence length="105" mass="12076">MMNESLILILCFTAGMILGVLFFGGLWLTVRKSVNAKIPELWIFGSFLLRTSITLVGFYFISGTEWQRLIFCLLGFITARYLVMRATKKWDAKHEILEKEENHGA</sequence>
<accession>A0A4Q0NVP9</accession>
<dbReference type="Pfam" id="PF12966">
    <property type="entry name" value="AtpR"/>
    <property type="match status" value="1"/>
</dbReference>
<protein>
    <submittedName>
        <fullName evidence="2">F1F0 ATPase subunit 2</fullName>
    </submittedName>
</protein>
<organism evidence="2 3">
    <name type="scientific">Leeuwenhoekiella aestuarii</name>
    <dbReference type="NCBI Taxonomy" id="2249426"/>
    <lineage>
        <taxon>Bacteria</taxon>
        <taxon>Pseudomonadati</taxon>
        <taxon>Bacteroidota</taxon>
        <taxon>Flavobacteriia</taxon>
        <taxon>Flavobacteriales</taxon>
        <taxon>Flavobacteriaceae</taxon>
        <taxon>Leeuwenhoekiella</taxon>
    </lineage>
</organism>
<dbReference type="NCBIfam" id="TIGR03165">
    <property type="entry name" value="F1F0_chp_2"/>
    <property type="match status" value="1"/>
</dbReference>
<reference evidence="2 3" key="1">
    <citation type="submission" date="2018-07" db="EMBL/GenBank/DDBJ databases">
        <title>Leeuwenhoekiella genomics.</title>
        <authorList>
            <person name="Tahon G."/>
            <person name="Willems A."/>
        </authorList>
    </citation>
    <scope>NUCLEOTIDE SEQUENCE [LARGE SCALE GENOMIC DNA]</scope>
    <source>
        <strain evidence="2 3">R-50232</strain>
    </source>
</reference>
<feature type="transmembrane region" description="Helical" evidence="1">
    <location>
        <begin position="66"/>
        <end position="83"/>
    </location>
</feature>
<keyword evidence="3" id="KW-1185">Reference proteome</keyword>
<name>A0A4Q0NVP9_9FLAO</name>
<evidence type="ECO:0000256" key="1">
    <source>
        <dbReference type="SAM" id="Phobius"/>
    </source>
</evidence>
<dbReference type="EMBL" id="QOVI01000003">
    <property type="protein sequence ID" value="RXG15147.1"/>
    <property type="molecule type" value="Genomic_DNA"/>
</dbReference>
<evidence type="ECO:0000313" key="2">
    <source>
        <dbReference type="EMBL" id="RXG15147.1"/>
    </source>
</evidence>
<gene>
    <name evidence="2" type="ORF">DSM04_10334</name>
</gene>
<evidence type="ECO:0000313" key="3">
    <source>
        <dbReference type="Proteomes" id="UP000289821"/>
    </source>
</evidence>
<dbReference type="InterPro" id="IPR017581">
    <property type="entry name" value="AtpR-like"/>
</dbReference>
<dbReference type="Proteomes" id="UP000289821">
    <property type="component" value="Unassembled WGS sequence"/>
</dbReference>
<keyword evidence="1" id="KW-0472">Membrane</keyword>
<keyword evidence="1" id="KW-0812">Transmembrane</keyword>